<keyword evidence="8" id="KW-0234">DNA repair</keyword>
<feature type="domain" description="XPA C-terminal" evidence="12">
    <location>
        <begin position="186"/>
        <end position="235"/>
    </location>
</feature>
<evidence type="ECO:0000256" key="7">
    <source>
        <dbReference type="ARBA" id="ARBA00023125"/>
    </source>
</evidence>
<keyword evidence="3" id="KW-0479">Metal-binding</keyword>
<gene>
    <name evidence="13" type="ORF">EXIGLDRAFT_715497</name>
</gene>
<dbReference type="InterPro" id="IPR009061">
    <property type="entry name" value="DNA-bd_dom_put_sf"/>
</dbReference>
<dbReference type="CDD" id="cd21077">
    <property type="entry name" value="DBD_Rad14"/>
    <property type="match status" value="1"/>
</dbReference>
<keyword evidence="9" id="KW-0539">Nucleus</keyword>
<dbReference type="InterPro" id="IPR022656">
    <property type="entry name" value="XPA_C"/>
</dbReference>
<evidence type="ECO:0000256" key="1">
    <source>
        <dbReference type="ARBA" id="ARBA00004123"/>
    </source>
</evidence>
<dbReference type="GO" id="GO:1901255">
    <property type="term" value="P:nucleotide-excision repair involved in interstrand cross-link repair"/>
    <property type="evidence" value="ECO:0007669"/>
    <property type="project" value="TreeGrafter"/>
</dbReference>
<evidence type="ECO:0000256" key="10">
    <source>
        <dbReference type="ARBA" id="ARBA00072989"/>
    </source>
</evidence>
<evidence type="ECO:0000313" key="13">
    <source>
        <dbReference type="EMBL" id="KZW02047.1"/>
    </source>
</evidence>
<evidence type="ECO:0000256" key="4">
    <source>
        <dbReference type="ARBA" id="ARBA00022763"/>
    </source>
</evidence>
<keyword evidence="7" id="KW-0238">DNA-binding</keyword>
<keyword evidence="5" id="KW-0863">Zinc-finger</keyword>
<dbReference type="PANTHER" id="PTHR10142:SF0">
    <property type="entry name" value="DNA REPAIR PROTEIN COMPLEMENTING XP-A CELLS"/>
    <property type="match status" value="1"/>
</dbReference>
<dbReference type="AlphaFoldDB" id="A0A165PE73"/>
<feature type="region of interest" description="Disordered" evidence="11">
    <location>
        <begin position="281"/>
        <end position="304"/>
    </location>
</feature>
<dbReference type="InterPro" id="IPR022658">
    <property type="entry name" value="XPA_CS"/>
</dbReference>
<dbReference type="InterPro" id="IPR000465">
    <property type="entry name" value="XPA/RAD14"/>
</dbReference>
<dbReference type="Pfam" id="PF05181">
    <property type="entry name" value="XPA_C"/>
    <property type="match status" value="1"/>
</dbReference>
<name>A0A165PE73_EXIGL</name>
<evidence type="ECO:0000256" key="3">
    <source>
        <dbReference type="ARBA" id="ARBA00022723"/>
    </source>
</evidence>
<feature type="region of interest" description="Disordered" evidence="11">
    <location>
        <begin position="1"/>
        <end position="88"/>
    </location>
</feature>
<accession>A0A165PE73</accession>
<dbReference type="PROSITE" id="PS00753">
    <property type="entry name" value="XPA_2"/>
    <property type="match status" value="1"/>
</dbReference>
<dbReference type="Gene3D" id="3.90.530.10">
    <property type="entry name" value="XPA C-terminal domain"/>
    <property type="match status" value="1"/>
</dbReference>
<dbReference type="GO" id="GO:0006284">
    <property type="term" value="P:base-excision repair"/>
    <property type="evidence" value="ECO:0007669"/>
    <property type="project" value="TreeGrafter"/>
</dbReference>
<feature type="compositionally biased region" description="Low complexity" evidence="11">
    <location>
        <begin position="14"/>
        <end position="23"/>
    </location>
</feature>
<dbReference type="OrthoDB" id="68328at2759"/>
<dbReference type="GO" id="GO:0008270">
    <property type="term" value="F:zinc ion binding"/>
    <property type="evidence" value="ECO:0007669"/>
    <property type="project" value="UniProtKB-KW"/>
</dbReference>
<keyword evidence="6" id="KW-0862">Zinc</keyword>
<evidence type="ECO:0000256" key="2">
    <source>
        <dbReference type="ARBA" id="ARBA00005548"/>
    </source>
</evidence>
<dbReference type="FunFam" id="3.90.530.10:FF:000003">
    <property type="entry name" value="Dna repair rad14 protein"/>
    <property type="match status" value="1"/>
</dbReference>
<sequence>MSDVRLTTPPPQPQAATLAGQLTPEQLRRMEINRLKAKAKAREWQAKQAASSSTPNSNNKRPITVEPHSRNAAGNDNTEYTRAPKPLPRDTRLMGKYIEYDLSKMVNRKGGFLVEDGKEIDEETRRKEMLREAQRAKQNFDPPVYLDPELTPKCRECGSVDIDFTFKKVFGCCVCNKCKNEKPELYSLLTKTECKEDYLLTDPELRDHELLPHLLKANPHSATWNNMMLFLRYQVEEYAINKKWGSTEALDAEYEKRVAEKKRQRQKKFEKGLHELRKRTKESLWQQRKDEEHHHDFGVTERTGEGGQGIQRCKTCGFEVEVEEF</sequence>
<feature type="compositionally biased region" description="Basic and acidic residues" evidence="11">
    <location>
        <begin position="26"/>
        <end position="45"/>
    </location>
</feature>
<dbReference type="Proteomes" id="UP000077266">
    <property type="component" value="Unassembled WGS sequence"/>
</dbReference>
<evidence type="ECO:0000313" key="14">
    <source>
        <dbReference type="Proteomes" id="UP000077266"/>
    </source>
</evidence>
<evidence type="ECO:0000256" key="11">
    <source>
        <dbReference type="SAM" id="MobiDB-lite"/>
    </source>
</evidence>
<organism evidence="13 14">
    <name type="scientific">Exidia glandulosa HHB12029</name>
    <dbReference type="NCBI Taxonomy" id="1314781"/>
    <lineage>
        <taxon>Eukaryota</taxon>
        <taxon>Fungi</taxon>
        <taxon>Dikarya</taxon>
        <taxon>Basidiomycota</taxon>
        <taxon>Agaricomycotina</taxon>
        <taxon>Agaricomycetes</taxon>
        <taxon>Auriculariales</taxon>
        <taxon>Exidiaceae</taxon>
        <taxon>Exidia</taxon>
    </lineage>
</organism>
<dbReference type="InterPro" id="IPR037129">
    <property type="entry name" value="XPA_sf"/>
</dbReference>
<dbReference type="SUPFAM" id="SSF46955">
    <property type="entry name" value="Putative DNA-binding domain"/>
    <property type="match status" value="1"/>
</dbReference>
<protein>
    <recommendedName>
        <fullName evidence="10">DNA repair protein RAD14</fullName>
    </recommendedName>
</protein>
<dbReference type="FunCoup" id="A0A165PE73">
    <property type="interactions" value="259"/>
</dbReference>
<keyword evidence="4" id="KW-0227">DNA damage</keyword>
<dbReference type="GO" id="GO:0000715">
    <property type="term" value="P:nucleotide-excision repair, DNA damage recognition"/>
    <property type="evidence" value="ECO:0007669"/>
    <property type="project" value="TreeGrafter"/>
</dbReference>
<comment type="subcellular location">
    <subcellularLocation>
        <location evidence="1">Nucleus</location>
    </subcellularLocation>
</comment>
<keyword evidence="14" id="KW-1185">Reference proteome</keyword>
<dbReference type="STRING" id="1314781.A0A165PE73"/>
<comment type="similarity">
    <text evidence="2">Belongs to the XPA family.</text>
</comment>
<evidence type="ECO:0000259" key="12">
    <source>
        <dbReference type="Pfam" id="PF05181"/>
    </source>
</evidence>
<proteinExistence type="inferred from homology"/>
<dbReference type="GO" id="GO:0000110">
    <property type="term" value="C:nucleotide-excision repair factor 1 complex"/>
    <property type="evidence" value="ECO:0007669"/>
    <property type="project" value="TreeGrafter"/>
</dbReference>
<dbReference type="EMBL" id="KV425890">
    <property type="protein sequence ID" value="KZW02047.1"/>
    <property type="molecule type" value="Genomic_DNA"/>
</dbReference>
<evidence type="ECO:0000256" key="9">
    <source>
        <dbReference type="ARBA" id="ARBA00023242"/>
    </source>
</evidence>
<dbReference type="GO" id="GO:0070914">
    <property type="term" value="P:UV-damage excision repair"/>
    <property type="evidence" value="ECO:0007669"/>
    <property type="project" value="TreeGrafter"/>
</dbReference>
<evidence type="ECO:0000256" key="8">
    <source>
        <dbReference type="ARBA" id="ARBA00023204"/>
    </source>
</evidence>
<dbReference type="NCBIfam" id="TIGR00598">
    <property type="entry name" value="rad14"/>
    <property type="match status" value="1"/>
</dbReference>
<reference evidence="13 14" key="1">
    <citation type="journal article" date="2016" name="Mol. Biol. Evol.">
        <title>Comparative Genomics of Early-Diverging Mushroom-Forming Fungi Provides Insights into the Origins of Lignocellulose Decay Capabilities.</title>
        <authorList>
            <person name="Nagy L.G."/>
            <person name="Riley R."/>
            <person name="Tritt A."/>
            <person name="Adam C."/>
            <person name="Daum C."/>
            <person name="Floudas D."/>
            <person name="Sun H."/>
            <person name="Yadav J.S."/>
            <person name="Pangilinan J."/>
            <person name="Larsson K.H."/>
            <person name="Matsuura K."/>
            <person name="Barry K."/>
            <person name="Labutti K."/>
            <person name="Kuo R."/>
            <person name="Ohm R.A."/>
            <person name="Bhattacharya S.S."/>
            <person name="Shirouzu T."/>
            <person name="Yoshinaga Y."/>
            <person name="Martin F.M."/>
            <person name="Grigoriev I.V."/>
            <person name="Hibbett D.S."/>
        </authorList>
    </citation>
    <scope>NUCLEOTIDE SEQUENCE [LARGE SCALE GENOMIC DNA]</scope>
    <source>
        <strain evidence="13 14">HHB12029</strain>
    </source>
</reference>
<dbReference type="PANTHER" id="PTHR10142">
    <property type="entry name" value="DNA REPAIR PROTEIN COMPLEMENTING XP-A CELLS"/>
    <property type="match status" value="1"/>
</dbReference>
<dbReference type="InParanoid" id="A0A165PE73"/>
<evidence type="ECO:0000256" key="6">
    <source>
        <dbReference type="ARBA" id="ARBA00022833"/>
    </source>
</evidence>
<feature type="compositionally biased region" description="Basic and acidic residues" evidence="11">
    <location>
        <begin position="287"/>
        <end position="304"/>
    </location>
</feature>
<dbReference type="GO" id="GO:0003684">
    <property type="term" value="F:damaged DNA binding"/>
    <property type="evidence" value="ECO:0007669"/>
    <property type="project" value="InterPro"/>
</dbReference>
<evidence type="ECO:0000256" key="5">
    <source>
        <dbReference type="ARBA" id="ARBA00022771"/>
    </source>
</evidence>
<feature type="compositionally biased region" description="Polar residues" evidence="11">
    <location>
        <begin position="48"/>
        <end position="61"/>
    </location>
</feature>